<sequence length="100" mass="11626">MELRHTRITFQTQHSLCRPLPIELSGEIAGGMAATRLHDPPENLRFGGWRSRGELGEHDDHHLPLRQSHRWEYQTRREKPRVLRKSLRSSVVAGHDVLYG</sequence>
<reference evidence="1 2" key="1">
    <citation type="journal article" date="2020" name="Nat. Food">
        <title>A phased Vanilla planifolia genome enables genetic improvement of flavour and production.</title>
        <authorList>
            <person name="Hasing T."/>
            <person name="Tang H."/>
            <person name="Brym M."/>
            <person name="Khazi F."/>
            <person name="Huang T."/>
            <person name="Chambers A.H."/>
        </authorList>
    </citation>
    <scope>NUCLEOTIDE SEQUENCE [LARGE SCALE GENOMIC DNA]</scope>
    <source>
        <tissue evidence="1">Leaf</tissue>
    </source>
</reference>
<keyword evidence="2" id="KW-1185">Reference proteome</keyword>
<accession>A0A835S4Y5</accession>
<name>A0A835S4Y5_VANPL</name>
<proteinExistence type="predicted"/>
<protein>
    <submittedName>
        <fullName evidence="1">Uncharacterized protein</fullName>
    </submittedName>
</protein>
<dbReference type="Proteomes" id="UP000636800">
    <property type="component" value="Chromosome 1"/>
</dbReference>
<evidence type="ECO:0000313" key="1">
    <source>
        <dbReference type="EMBL" id="KAG0497547.1"/>
    </source>
</evidence>
<evidence type="ECO:0000313" key="2">
    <source>
        <dbReference type="Proteomes" id="UP000636800"/>
    </source>
</evidence>
<organism evidence="1 2">
    <name type="scientific">Vanilla planifolia</name>
    <name type="common">Vanilla</name>
    <dbReference type="NCBI Taxonomy" id="51239"/>
    <lineage>
        <taxon>Eukaryota</taxon>
        <taxon>Viridiplantae</taxon>
        <taxon>Streptophyta</taxon>
        <taxon>Embryophyta</taxon>
        <taxon>Tracheophyta</taxon>
        <taxon>Spermatophyta</taxon>
        <taxon>Magnoliopsida</taxon>
        <taxon>Liliopsida</taxon>
        <taxon>Asparagales</taxon>
        <taxon>Orchidaceae</taxon>
        <taxon>Vanilloideae</taxon>
        <taxon>Vanilleae</taxon>
        <taxon>Vanilla</taxon>
    </lineage>
</organism>
<dbReference type="EMBL" id="JADCNL010000001">
    <property type="protein sequence ID" value="KAG0497547.1"/>
    <property type="molecule type" value="Genomic_DNA"/>
</dbReference>
<gene>
    <name evidence="1" type="ORF">HPP92_002238</name>
</gene>
<dbReference type="AlphaFoldDB" id="A0A835S4Y5"/>
<dbReference type="OrthoDB" id="1093at2759"/>
<comment type="caution">
    <text evidence="1">The sequence shown here is derived from an EMBL/GenBank/DDBJ whole genome shotgun (WGS) entry which is preliminary data.</text>
</comment>